<dbReference type="EMBL" id="VSSQ01036219">
    <property type="protein sequence ID" value="MPM88629.1"/>
    <property type="molecule type" value="Genomic_DNA"/>
</dbReference>
<sequence length="155" mass="17804">MRELIHVRPMDVEPIHKNDHKGYESFRRPLVAKGTAEGCLVTHYEIPPGRAAYPYHYHAKNEECFYIISGKGRLKTPQGEREVLAGEFLYFPANEAGAHKLTNASKTEMLVYIDFDTFHDLEASFYPDSGKIGVWGKGIDQLYETKDQVEYYRGE</sequence>
<organism evidence="2">
    <name type="scientific">bioreactor metagenome</name>
    <dbReference type="NCBI Taxonomy" id="1076179"/>
    <lineage>
        <taxon>unclassified sequences</taxon>
        <taxon>metagenomes</taxon>
        <taxon>ecological metagenomes</taxon>
    </lineage>
</organism>
<evidence type="ECO:0000313" key="2">
    <source>
        <dbReference type="EMBL" id="MPM88629.1"/>
    </source>
</evidence>
<dbReference type="InterPro" id="IPR014710">
    <property type="entry name" value="RmlC-like_jellyroll"/>
</dbReference>
<comment type="caution">
    <text evidence="2">The sequence shown here is derived from an EMBL/GenBank/DDBJ whole genome shotgun (WGS) entry which is preliminary data.</text>
</comment>
<accession>A0A645DH63</accession>
<dbReference type="InterPro" id="IPR011051">
    <property type="entry name" value="RmlC_Cupin_sf"/>
</dbReference>
<dbReference type="SUPFAM" id="SSF51182">
    <property type="entry name" value="RmlC-like cupins"/>
    <property type="match status" value="1"/>
</dbReference>
<dbReference type="Pfam" id="PF07883">
    <property type="entry name" value="Cupin_2"/>
    <property type="match status" value="1"/>
</dbReference>
<dbReference type="AlphaFoldDB" id="A0A645DH63"/>
<dbReference type="InterPro" id="IPR013096">
    <property type="entry name" value="Cupin_2"/>
</dbReference>
<name>A0A645DH63_9ZZZZ</name>
<protein>
    <recommendedName>
        <fullName evidence="1">Cupin type-2 domain-containing protein</fullName>
    </recommendedName>
</protein>
<proteinExistence type="predicted"/>
<dbReference type="Gene3D" id="2.60.120.10">
    <property type="entry name" value="Jelly Rolls"/>
    <property type="match status" value="1"/>
</dbReference>
<feature type="domain" description="Cupin type-2" evidence="1">
    <location>
        <begin position="43"/>
        <end position="111"/>
    </location>
</feature>
<gene>
    <name evidence="2" type="ORF">SDC9_135733</name>
</gene>
<reference evidence="2" key="1">
    <citation type="submission" date="2019-08" db="EMBL/GenBank/DDBJ databases">
        <authorList>
            <person name="Kucharzyk K."/>
            <person name="Murdoch R.W."/>
            <person name="Higgins S."/>
            <person name="Loffler F."/>
        </authorList>
    </citation>
    <scope>NUCLEOTIDE SEQUENCE</scope>
</reference>
<evidence type="ECO:0000259" key="1">
    <source>
        <dbReference type="Pfam" id="PF07883"/>
    </source>
</evidence>